<evidence type="ECO:0000313" key="1">
    <source>
        <dbReference type="EMBL" id="CAB1439512.1"/>
    </source>
</evidence>
<dbReference type="EMBL" id="CADEAL010002291">
    <property type="protein sequence ID" value="CAB1439512.1"/>
    <property type="molecule type" value="Genomic_DNA"/>
</dbReference>
<accession>A0A9N7UZQ1</accession>
<keyword evidence="2" id="KW-1185">Reference proteome</keyword>
<dbReference type="AlphaFoldDB" id="A0A9N7UZQ1"/>
<dbReference type="Proteomes" id="UP001153269">
    <property type="component" value="Unassembled WGS sequence"/>
</dbReference>
<gene>
    <name evidence="1" type="ORF">PLEPLA_LOCUS27298</name>
</gene>
<organism evidence="1 2">
    <name type="scientific">Pleuronectes platessa</name>
    <name type="common">European plaice</name>
    <dbReference type="NCBI Taxonomy" id="8262"/>
    <lineage>
        <taxon>Eukaryota</taxon>
        <taxon>Metazoa</taxon>
        <taxon>Chordata</taxon>
        <taxon>Craniata</taxon>
        <taxon>Vertebrata</taxon>
        <taxon>Euteleostomi</taxon>
        <taxon>Actinopterygii</taxon>
        <taxon>Neopterygii</taxon>
        <taxon>Teleostei</taxon>
        <taxon>Neoteleostei</taxon>
        <taxon>Acanthomorphata</taxon>
        <taxon>Carangaria</taxon>
        <taxon>Pleuronectiformes</taxon>
        <taxon>Pleuronectoidei</taxon>
        <taxon>Pleuronectidae</taxon>
        <taxon>Pleuronectes</taxon>
    </lineage>
</organism>
<name>A0A9N7UZQ1_PLEPL</name>
<reference evidence="1" key="1">
    <citation type="submission" date="2020-03" db="EMBL/GenBank/DDBJ databases">
        <authorList>
            <person name="Weist P."/>
        </authorList>
    </citation>
    <scope>NUCLEOTIDE SEQUENCE</scope>
</reference>
<proteinExistence type="predicted"/>
<protein>
    <submittedName>
        <fullName evidence="1">Uncharacterized protein</fullName>
    </submittedName>
</protein>
<sequence>MTTFSQQVTTRILTYAPSCGVERARLFDAGVFAFNRHCTRTYGTEHDSAASLSPTQPGHRLSYILLLG</sequence>
<evidence type="ECO:0000313" key="2">
    <source>
        <dbReference type="Proteomes" id="UP001153269"/>
    </source>
</evidence>
<comment type="caution">
    <text evidence="1">The sequence shown here is derived from an EMBL/GenBank/DDBJ whole genome shotgun (WGS) entry which is preliminary data.</text>
</comment>